<evidence type="ECO:0000256" key="1">
    <source>
        <dbReference type="SAM" id="MobiDB-lite"/>
    </source>
</evidence>
<dbReference type="SUPFAM" id="SSF54928">
    <property type="entry name" value="RNA-binding domain, RBD"/>
    <property type="match status" value="1"/>
</dbReference>
<evidence type="ECO:0000313" key="4">
    <source>
        <dbReference type="Proteomes" id="UP000193642"/>
    </source>
</evidence>
<dbReference type="InterPro" id="IPR012677">
    <property type="entry name" value="Nucleotide-bd_a/b_plait_sf"/>
</dbReference>
<dbReference type="InterPro" id="IPR035979">
    <property type="entry name" value="RBD_domain_sf"/>
</dbReference>
<dbReference type="InterPro" id="IPR045168">
    <property type="entry name" value="YTH_prot"/>
</dbReference>
<evidence type="ECO:0000259" key="2">
    <source>
        <dbReference type="PROSITE" id="PS50882"/>
    </source>
</evidence>
<dbReference type="GO" id="GO:0003729">
    <property type="term" value="F:mRNA binding"/>
    <property type="evidence" value="ECO:0007669"/>
    <property type="project" value="TreeGrafter"/>
</dbReference>
<dbReference type="Gene3D" id="3.30.70.330">
    <property type="match status" value="1"/>
</dbReference>
<feature type="domain" description="YTH" evidence="2">
    <location>
        <begin position="298"/>
        <end position="441"/>
    </location>
</feature>
<dbReference type="STRING" id="329046.A0A1Y2CNP4"/>
<dbReference type="OrthoDB" id="2158290at2759"/>
<accession>A0A1Y2CNP4</accession>
<reference evidence="3 4" key="1">
    <citation type="submission" date="2016-07" db="EMBL/GenBank/DDBJ databases">
        <title>Pervasive Adenine N6-methylation of Active Genes in Fungi.</title>
        <authorList>
            <consortium name="DOE Joint Genome Institute"/>
            <person name="Mondo S.J."/>
            <person name="Dannebaum R.O."/>
            <person name="Kuo R.C."/>
            <person name="Labutti K."/>
            <person name="Haridas S."/>
            <person name="Kuo A."/>
            <person name="Salamov A."/>
            <person name="Ahrendt S.R."/>
            <person name="Lipzen A."/>
            <person name="Sullivan W."/>
            <person name="Andreopoulos W.B."/>
            <person name="Clum A."/>
            <person name="Lindquist E."/>
            <person name="Daum C."/>
            <person name="Ramamoorthy G.K."/>
            <person name="Gryganskyi A."/>
            <person name="Culley D."/>
            <person name="Magnuson J.K."/>
            <person name="James T.Y."/>
            <person name="O'Malley M.A."/>
            <person name="Stajich J.E."/>
            <person name="Spatafora J.W."/>
            <person name="Visel A."/>
            <person name="Grigoriev I.V."/>
        </authorList>
    </citation>
    <scope>NUCLEOTIDE SEQUENCE [LARGE SCALE GENOMIC DNA]</scope>
    <source>
        <strain evidence="3 4">JEL800</strain>
    </source>
</reference>
<dbReference type="PROSITE" id="PS50882">
    <property type="entry name" value="YTH"/>
    <property type="match status" value="1"/>
</dbReference>
<dbReference type="PANTHER" id="PTHR12357">
    <property type="entry name" value="YTH YT521-B HOMOLOGY DOMAIN-CONTAINING"/>
    <property type="match status" value="1"/>
</dbReference>
<dbReference type="GO" id="GO:0048024">
    <property type="term" value="P:regulation of mRNA splicing, via spliceosome"/>
    <property type="evidence" value="ECO:0007669"/>
    <property type="project" value="TreeGrafter"/>
</dbReference>
<dbReference type="GO" id="GO:0000398">
    <property type="term" value="P:mRNA splicing, via spliceosome"/>
    <property type="evidence" value="ECO:0007669"/>
    <property type="project" value="TreeGrafter"/>
</dbReference>
<proteinExistence type="predicted"/>
<comment type="caution">
    <text evidence="3">The sequence shown here is derived from an EMBL/GenBank/DDBJ whole genome shotgun (WGS) entry which is preliminary data.</text>
</comment>
<dbReference type="Gene3D" id="3.10.590.10">
    <property type="entry name" value="ph1033 like domains"/>
    <property type="match status" value="1"/>
</dbReference>
<organism evidence="3 4">
    <name type="scientific">Rhizoclosmatium globosum</name>
    <dbReference type="NCBI Taxonomy" id="329046"/>
    <lineage>
        <taxon>Eukaryota</taxon>
        <taxon>Fungi</taxon>
        <taxon>Fungi incertae sedis</taxon>
        <taxon>Chytridiomycota</taxon>
        <taxon>Chytridiomycota incertae sedis</taxon>
        <taxon>Chytridiomycetes</taxon>
        <taxon>Chytridiales</taxon>
        <taxon>Chytriomycetaceae</taxon>
        <taxon>Rhizoclosmatium</taxon>
    </lineage>
</organism>
<keyword evidence="4" id="KW-1185">Reference proteome</keyword>
<dbReference type="Pfam" id="PF04146">
    <property type="entry name" value="YTH"/>
    <property type="match status" value="1"/>
</dbReference>
<dbReference type="GO" id="GO:0005654">
    <property type="term" value="C:nucleoplasm"/>
    <property type="evidence" value="ECO:0007669"/>
    <property type="project" value="TreeGrafter"/>
</dbReference>
<name>A0A1Y2CNP4_9FUNG</name>
<dbReference type="CDD" id="cd00590">
    <property type="entry name" value="RRM_SF"/>
    <property type="match status" value="1"/>
</dbReference>
<dbReference type="CDD" id="cd21134">
    <property type="entry name" value="YTH"/>
    <property type="match status" value="1"/>
</dbReference>
<protein>
    <submittedName>
        <fullName evidence="3">YTH-domain-containing protein</fullName>
    </submittedName>
</protein>
<sequence>MVFFLLFLANNNGPIKIRTNVFEGEGLGEARCRVEIASHSKHCSKRFYVHERSKKNHPSSAKLAMSSQEDHSPNSMQVYPFGYYSNDGSNPYHPATHPSCTFIQAPMIMTPNEQPVHLGYYQYQYQYSQHQVTHTNTPSESNQTRMPDYFQAQRGAYSTRTEIKKSSFVQQSRMCKIDERSARVVWVGNLPPMVDDRAIRAFFLSVGAFDITALNHIKKNQTVFIQLGSSLQVPEFIRLFNGCFFADHQILCSAGNPPHISSSTKQAPTPVYVPSPVILVPLEIQQQDLYPQTVNIPDRFFIMKSFTEKDIQISQKRNMWSTLPRNEEKLNDAFAGPCNNVFLIFSVNGSGGFSGFARMEAYAGSGLLEVDVVDCTDETRDAEGRRLWDSPFLVKWLVTRFVSFRECDHLINTWNDNKPVRISRDATEIEPSVGYQLLDILANA</sequence>
<dbReference type="InterPro" id="IPR007275">
    <property type="entry name" value="YTH_domain"/>
</dbReference>
<feature type="region of interest" description="Disordered" evidence="1">
    <location>
        <begin position="53"/>
        <end position="73"/>
    </location>
</feature>
<dbReference type="Proteomes" id="UP000193642">
    <property type="component" value="Unassembled WGS sequence"/>
</dbReference>
<gene>
    <name evidence="3" type="ORF">BCR33DRAFT_847952</name>
</gene>
<evidence type="ECO:0000313" key="3">
    <source>
        <dbReference type="EMBL" id="ORY48566.1"/>
    </source>
</evidence>
<dbReference type="PANTHER" id="PTHR12357:SF3">
    <property type="entry name" value="YTH DOMAIN-CONTAINING PROTEIN 1"/>
    <property type="match status" value="1"/>
</dbReference>
<dbReference type="GO" id="GO:1990247">
    <property type="term" value="F:N6-methyladenosine-containing RNA reader activity"/>
    <property type="evidence" value="ECO:0007669"/>
    <property type="project" value="TreeGrafter"/>
</dbReference>
<dbReference type="EMBL" id="MCGO01000011">
    <property type="protein sequence ID" value="ORY48566.1"/>
    <property type="molecule type" value="Genomic_DNA"/>
</dbReference>
<dbReference type="AlphaFoldDB" id="A0A1Y2CNP4"/>